<feature type="domain" description="Spore coat protein U/FanG" evidence="2">
    <location>
        <begin position="22"/>
        <end position="159"/>
    </location>
</feature>
<evidence type="ECO:0000313" key="3">
    <source>
        <dbReference type="EMBL" id="TFW16232.1"/>
    </source>
</evidence>
<sequence>MMARRWLLLLGLLLALLGGQARADNCSITPSDIVFPSVSSISGSDVFAAASFQVTCTWTDFLGGLLTPNVTVCLNLGAGSNSSTTVTAPRQLGNGSLKANYNIYTDASYAAAKIWGGWAGTSTASTPITFQMTKTGGLGSLSQTIPLYAKLTADATLAANAVGADNLTVSSTFGAGSAVMQYQFSLLGVLGCALPQTVAIPFQVRAALINDCNINAGSLVFPNASLLSSAMRTSANLTVRCSNSTAYKIVFSAGGNASSMTARRMRNASTNEMVAYQISSSLDGPSLGDGSGGTVVMAGTGDGTSKSLTVFGLVPPQTTPSPGDYKDTVTATVLF</sequence>
<dbReference type="OrthoDB" id="8751277at2"/>
<dbReference type="PANTHER" id="PTHR37089:SF4">
    <property type="entry name" value="EXPORTED PROTEIN"/>
    <property type="match status" value="1"/>
</dbReference>
<accession>A0A4Y9S478</accession>
<organism evidence="3 4">
    <name type="scientific">Duganella callida</name>
    <dbReference type="NCBI Taxonomy" id="2561932"/>
    <lineage>
        <taxon>Bacteria</taxon>
        <taxon>Pseudomonadati</taxon>
        <taxon>Pseudomonadota</taxon>
        <taxon>Betaproteobacteria</taxon>
        <taxon>Burkholderiales</taxon>
        <taxon>Oxalobacteraceae</taxon>
        <taxon>Telluria group</taxon>
        <taxon>Duganella</taxon>
    </lineage>
</organism>
<dbReference type="Proteomes" id="UP000297729">
    <property type="component" value="Unassembled WGS sequence"/>
</dbReference>
<evidence type="ECO:0000259" key="2">
    <source>
        <dbReference type="Pfam" id="PF05229"/>
    </source>
</evidence>
<feature type="signal peptide" evidence="1">
    <location>
        <begin position="1"/>
        <end position="23"/>
    </location>
</feature>
<comment type="caution">
    <text evidence="3">The sequence shown here is derived from an EMBL/GenBank/DDBJ whole genome shotgun (WGS) entry which is preliminary data.</text>
</comment>
<evidence type="ECO:0000313" key="4">
    <source>
        <dbReference type="Proteomes" id="UP000297729"/>
    </source>
</evidence>
<gene>
    <name evidence="3" type="ORF">E4L98_24235</name>
</gene>
<protein>
    <submittedName>
        <fullName evidence="3">Spore coat U domain-containing protein</fullName>
    </submittedName>
</protein>
<feature type="domain" description="Spore coat protein U/FanG" evidence="2">
    <location>
        <begin position="202"/>
        <end position="332"/>
    </location>
</feature>
<proteinExistence type="predicted"/>
<reference evidence="3 4" key="1">
    <citation type="submission" date="2019-03" db="EMBL/GenBank/DDBJ databases">
        <title>Draft Genome Sequence of Duganella callidus sp. nov., a Novel Duganella Species Isolated from Cultivated Soil.</title>
        <authorList>
            <person name="Raths R."/>
            <person name="Peta V."/>
            <person name="Bucking H."/>
        </authorList>
    </citation>
    <scope>NUCLEOTIDE SEQUENCE [LARGE SCALE GENOMIC DNA]</scope>
    <source>
        <strain evidence="3 4">DN04</strain>
    </source>
</reference>
<name>A0A4Y9S478_9BURK</name>
<dbReference type="InterPro" id="IPR053167">
    <property type="entry name" value="Spore_coat_component"/>
</dbReference>
<dbReference type="Pfam" id="PF05229">
    <property type="entry name" value="SCPU"/>
    <property type="match status" value="2"/>
</dbReference>
<dbReference type="AlphaFoldDB" id="A0A4Y9S478"/>
<dbReference type="RefSeq" id="WP_135204106.1">
    <property type="nucleotide sequence ID" value="NZ_SPVG01000239.1"/>
</dbReference>
<dbReference type="PANTHER" id="PTHR37089">
    <property type="entry name" value="PROTEIN U-RELATED"/>
    <property type="match status" value="1"/>
</dbReference>
<keyword evidence="4" id="KW-1185">Reference proteome</keyword>
<dbReference type="EMBL" id="SPVG01000239">
    <property type="protein sequence ID" value="TFW16232.1"/>
    <property type="molecule type" value="Genomic_DNA"/>
</dbReference>
<dbReference type="InterPro" id="IPR007893">
    <property type="entry name" value="Spore_coat_U/FanG"/>
</dbReference>
<feature type="chain" id="PRO_5021186122" evidence="1">
    <location>
        <begin position="24"/>
        <end position="335"/>
    </location>
</feature>
<evidence type="ECO:0000256" key="1">
    <source>
        <dbReference type="SAM" id="SignalP"/>
    </source>
</evidence>
<keyword evidence="1" id="KW-0732">Signal</keyword>
<dbReference type="SMART" id="SM00972">
    <property type="entry name" value="SCPU"/>
    <property type="match status" value="2"/>
</dbReference>